<evidence type="ECO:0000256" key="4">
    <source>
        <dbReference type="ARBA" id="ARBA00022519"/>
    </source>
</evidence>
<comment type="caution">
    <text evidence="8">The sequence shown here is derived from an EMBL/GenBank/DDBJ whole genome shotgun (WGS) entry which is preliminary data.</text>
</comment>
<feature type="transmembrane region" description="Helical" evidence="5">
    <location>
        <begin position="206"/>
        <end position="231"/>
    </location>
</feature>
<feature type="region of interest" description="Disordered" evidence="6">
    <location>
        <begin position="1"/>
        <end position="32"/>
    </location>
</feature>
<dbReference type="RefSeq" id="WP_171784721.1">
    <property type="nucleotide sequence ID" value="NZ_BAAAML010000003.1"/>
</dbReference>
<dbReference type="EMBL" id="JABEZU010000004">
    <property type="protein sequence ID" value="NOV98491.1"/>
    <property type="molecule type" value="Genomic_DNA"/>
</dbReference>
<organism evidence="8 9">
    <name type="scientific">Isoptericola halotolerans</name>
    <dbReference type="NCBI Taxonomy" id="300560"/>
    <lineage>
        <taxon>Bacteria</taxon>
        <taxon>Bacillati</taxon>
        <taxon>Actinomycetota</taxon>
        <taxon>Actinomycetes</taxon>
        <taxon>Micrococcales</taxon>
        <taxon>Promicromonosporaceae</taxon>
        <taxon>Isoptericola</taxon>
    </lineage>
</organism>
<dbReference type="InterPro" id="IPR000412">
    <property type="entry name" value="ABC_2_transport"/>
</dbReference>
<sequence length="334" mass="36610">MTRTLERPAETLERPAETLEPSAETLDPPPPLVPTLTSAQRQELARRHGLRPVGVRPSLWAYTRDVLSRAAFIRVLGTATAYSRNQHTYLGQLWALLNPVLNATVYVLIFGIILRTGRGVENTVAFIVIGVFLFRFVEQSVHGGAQSIARRVDLLRSLRFPRAVLPIANVTSHLATLAPALGVMCLVVLGSGLLPGVDPVRVTPQWLLLLPAVALLGTFTLGVAFVMARLAAVMPDLNNVIPFVLRFVMYGSGVIFPVVHYAERLPDAVGSWVAPVLELQPVAVYLYLGRSALMDEEAFVQEPVLWAFGVVWAVVSLVGGFVVFWRGEQTYGRD</sequence>
<dbReference type="PANTHER" id="PTHR30413">
    <property type="entry name" value="INNER MEMBRANE TRANSPORT PERMEASE"/>
    <property type="match status" value="1"/>
</dbReference>
<accession>A0ABX2A9M0</accession>
<evidence type="ECO:0000259" key="7">
    <source>
        <dbReference type="PROSITE" id="PS51012"/>
    </source>
</evidence>
<dbReference type="PANTHER" id="PTHR30413:SF8">
    <property type="entry name" value="TRANSPORT PERMEASE PROTEIN"/>
    <property type="match status" value="1"/>
</dbReference>
<feature type="transmembrane region" description="Helical" evidence="5">
    <location>
        <begin position="243"/>
        <end position="262"/>
    </location>
</feature>
<evidence type="ECO:0000313" key="9">
    <source>
        <dbReference type="Proteomes" id="UP000757540"/>
    </source>
</evidence>
<feature type="domain" description="ABC transmembrane type-2" evidence="7">
    <location>
        <begin position="90"/>
        <end position="327"/>
    </location>
</feature>
<evidence type="ECO:0000256" key="6">
    <source>
        <dbReference type="SAM" id="MobiDB-lite"/>
    </source>
</evidence>
<evidence type="ECO:0000256" key="1">
    <source>
        <dbReference type="ARBA" id="ARBA00004429"/>
    </source>
</evidence>
<protein>
    <recommendedName>
        <fullName evidence="5">Transport permease protein</fullName>
    </recommendedName>
</protein>
<evidence type="ECO:0000256" key="5">
    <source>
        <dbReference type="RuleBase" id="RU361157"/>
    </source>
</evidence>
<keyword evidence="5" id="KW-1133">Transmembrane helix</keyword>
<keyword evidence="5" id="KW-1003">Cell membrane</keyword>
<feature type="transmembrane region" description="Helical" evidence="5">
    <location>
        <begin position="93"/>
        <end position="114"/>
    </location>
</feature>
<comment type="caution">
    <text evidence="5">Lacks conserved residue(s) required for the propagation of feature annotation.</text>
</comment>
<comment type="similarity">
    <text evidence="2 5">Belongs to the ABC-2 integral membrane protein family.</text>
</comment>
<gene>
    <name evidence="8" type="ORF">HDG69_003086</name>
</gene>
<keyword evidence="5" id="KW-0812">Transmembrane</keyword>
<evidence type="ECO:0000313" key="8">
    <source>
        <dbReference type="EMBL" id="NOV98491.1"/>
    </source>
</evidence>
<dbReference type="InterPro" id="IPR047817">
    <property type="entry name" value="ABC2_TM_bact-type"/>
</dbReference>
<comment type="subcellular location">
    <subcellularLocation>
        <location evidence="1">Cell inner membrane</location>
        <topology evidence="1">Multi-pass membrane protein</topology>
    </subcellularLocation>
    <subcellularLocation>
        <location evidence="5">Cell membrane</location>
        <topology evidence="5">Multi-pass membrane protein</topology>
    </subcellularLocation>
</comment>
<reference evidence="8 9" key="1">
    <citation type="submission" date="2020-05" db="EMBL/GenBank/DDBJ databases">
        <title>Genomic Encyclopedia of Type Strains, Phase III (KMG-III): the genomes of soil and plant-associated and newly described type strains.</title>
        <authorList>
            <person name="Whitman W."/>
        </authorList>
    </citation>
    <scope>NUCLEOTIDE SEQUENCE [LARGE SCALE GENOMIC DNA]</scope>
    <source>
        <strain evidence="8 9">KCTC 19046</strain>
    </source>
</reference>
<feature type="transmembrane region" description="Helical" evidence="5">
    <location>
        <begin position="174"/>
        <end position="194"/>
    </location>
</feature>
<proteinExistence type="inferred from homology"/>
<feature type="transmembrane region" description="Helical" evidence="5">
    <location>
        <begin position="304"/>
        <end position="325"/>
    </location>
</feature>
<keyword evidence="5" id="KW-0472">Membrane</keyword>
<keyword evidence="4" id="KW-0997">Cell inner membrane</keyword>
<evidence type="ECO:0000256" key="3">
    <source>
        <dbReference type="ARBA" id="ARBA00022448"/>
    </source>
</evidence>
<keyword evidence="9" id="KW-1185">Reference proteome</keyword>
<evidence type="ECO:0000256" key="2">
    <source>
        <dbReference type="ARBA" id="ARBA00007783"/>
    </source>
</evidence>
<feature type="compositionally biased region" description="Basic and acidic residues" evidence="6">
    <location>
        <begin position="1"/>
        <end position="17"/>
    </location>
</feature>
<dbReference type="PROSITE" id="PS51012">
    <property type="entry name" value="ABC_TM2"/>
    <property type="match status" value="1"/>
</dbReference>
<dbReference type="PRINTS" id="PR00164">
    <property type="entry name" value="ABC2TRNSPORT"/>
</dbReference>
<dbReference type="Proteomes" id="UP000757540">
    <property type="component" value="Unassembled WGS sequence"/>
</dbReference>
<name>A0ABX2A9M0_9MICO</name>
<keyword evidence="3 5" id="KW-0813">Transport</keyword>